<protein>
    <recommendedName>
        <fullName evidence="3">Roadblock/LAMTOR2 domain-containing protein</fullName>
    </recommendedName>
</protein>
<evidence type="ECO:0000313" key="1">
    <source>
        <dbReference type="EMBL" id="PPB80573.1"/>
    </source>
</evidence>
<evidence type="ECO:0008006" key="3">
    <source>
        <dbReference type="Google" id="ProtNLM"/>
    </source>
</evidence>
<dbReference type="RefSeq" id="WP_104071114.1">
    <property type="nucleotide sequence ID" value="NZ_PRDS01000005.1"/>
</dbReference>
<evidence type="ECO:0000313" key="2">
    <source>
        <dbReference type="Proteomes" id="UP000239736"/>
    </source>
</evidence>
<sequence length="120" mass="12555">MANKVVEYLDALADRFPGTSVVAYADLSAGMVLVTNSACGMDRSALDQLCEQACTLLGKAPVLGDAPARRALVGDQDGIALFVRAQTQPDEALLCVAEGAIDVTALGREAVECLDRITNE</sequence>
<dbReference type="EMBL" id="PRDS01000005">
    <property type="protein sequence ID" value="PPB80573.1"/>
    <property type="molecule type" value="Genomic_DNA"/>
</dbReference>
<keyword evidence="2" id="KW-1185">Reference proteome</keyword>
<dbReference type="OrthoDB" id="7857877at2"/>
<gene>
    <name evidence="1" type="ORF">LV82_01922</name>
</gene>
<dbReference type="AlphaFoldDB" id="A0A2S5JGH4"/>
<organism evidence="1 2">
    <name type="scientific">Albidovulum inexpectatum</name>
    <dbReference type="NCBI Taxonomy" id="196587"/>
    <lineage>
        <taxon>Bacteria</taxon>
        <taxon>Pseudomonadati</taxon>
        <taxon>Pseudomonadota</taxon>
        <taxon>Alphaproteobacteria</taxon>
        <taxon>Rhodobacterales</taxon>
        <taxon>Paracoccaceae</taxon>
        <taxon>Albidovulum</taxon>
    </lineage>
</organism>
<comment type="caution">
    <text evidence="1">The sequence shown here is derived from an EMBL/GenBank/DDBJ whole genome shotgun (WGS) entry which is preliminary data.</text>
</comment>
<dbReference type="Proteomes" id="UP000239736">
    <property type="component" value="Unassembled WGS sequence"/>
</dbReference>
<reference evidence="1 2" key="1">
    <citation type="submission" date="2018-01" db="EMBL/GenBank/DDBJ databases">
        <title>Genomic Encyclopedia of Archaeal and Bacterial Type Strains, Phase II (KMG-II): from individual species to whole genera.</title>
        <authorList>
            <person name="Goeker M."/>
        </authorList>
    </citation>
    <scope>NUCLEOTIDE SEQUENCE [LARGE SCALE GENOMIC DNA]</scope>
    <source>
        <strain evidence="1 2">DSM 12048</strain>
    </source>
</reference>
<proteinExistence type="predicted"/>
<name>A0A2S5JGH4_9RHOB</name>
<accession>A0A2S5JGH4</accession>